<keyword evidence="1" id="KW-0472">Membrane</keyword>
<comment type="caution">
    <text evidence="3">The sequence shown here is derived from an EMBL/GenBank/DDBJ whole genome shotgun (WGS) entry which is preliminary data.</text>
</comment>
<keyword evidence="1" id="KW-0812">Transmembrane</keyword>
<dbReference type="RefSeq" id="XP_041197064.1">
    <property type="nucleotide sequence ID" value="XM_041341838.1"/>
</dbReference>
<gene>
    <name evidence="3" type="ORF">BJ212DRAFT_1540454</name>
</gene>
<dbReference type="AlphaFoldDB" id="A0A9P7JHH9"/>
<feature type="transmembrane region" description="Helical" evidence="1">
    <location>
        <begin position="208"/>
        <end position="226"/>
    </location>
</feature>
<feature type="domain" description="DUF6533" evidence="2">
    <location>
        <begin position="26"/>
        <end position="71"/>
    </location>
</feature>
<dbReference type="EMBL" id="JABBWG010000005">
    <property type="protein sequence ID" value="KAG1822658.1"/>
    <property type="molecule type" value="Genomic_DNA"/>
</dbReference>
<dbReference type="OrthoDB" id="3354157at2759"/>
<evidence type="ECO:0000313" key="4">
    <source>
        <dbReference type="Proteomes" id="UP000807769"/>
    </source>
</evidence>
<reference evidence="3" key="1">
    <citation type="journal article" date="2020" name="New Phytol.">
        <title>Comparative genomics reveals dynamic genome evolution in host specialist ectomycorrhizal fungi.</title>
        <authorList>
            <person name="Lofgren L.A."/>
            <person name="Nguyen N.H."/>
            <person name="Vilgalys R."/>
            <person name="Ruytinx J."/>
            <person name="Liao H.L."/>
            <person name="Branco S."/>
            <person name="Kuo A."/>
            <person name="LaButti K."/>
            <person name="Lipzen A."/>
            <person name="Andreopoulos W."/>
            <person name="Pangilinan J."/>
            <person name="Riley R."/>
            <person name="Hundley H."/>
            <person name="Na H."/>
            <person name="Barry K."/>
            <person name="Grigoriev I.V."/>
            <person name="Stajich J.E."/>
            <person name="Kennedy P.G."/>
        </authorList>
    </citation>
    <scope>NUCLEOTIDE SEQUENCE</scope>
    <source>
        <strain evidence="3">MN1</strain>
    </source>
</reference>
<feature type="transmembrane region" description="Helical" evidence="1">
    <location>
        <begin position="122"/>
        <end position="146"/>
    </location>
</feature>
<organism evidence="3 4">
    <name type="scientific">Suillus subaureus</name>
    <dbReference type="NCBI Taxonomy" id="48587"/>
    <lineage>
        <taxon>Eukaryota</taxon>
        <taxon>Fungi</taxon>
        <taxon>Dikarya</taxon>
        <taxon>Basidiomycota</taxon>
        <taxon>Agaricomycotina</taxon>
        <taxon>Agaricomycetes</taxon>
        <taxon>Agaricomycetidae</taxon>
        <taxon>Boletales</taxon>
        <taxon>Suillineae</taxon>
        <taxon>Suillaceae</taxon>
        <taxon>Suillus</taxon>
    </lineage>
</organism>
<sequence length="391" mass="44122">MKREPCLSVVRLCIHYTHYFRRQTIYVGIVGFTILIWDHIVTIADEIELIWRRPKGTLVYLFLLNRYLTPLVFIINLVGEYFTFDLYCRHFVRYEGATTAVGIEIVGLMMLLRVIAMYKNQWAAIAPAVFLLLAWIVVTAWLLSYGERMQYADVSSETLFSGSIASATAWLPLLYDTYVFGLTLKRTLPSIRNKEAGYVIRTVFADGLLYYSVICTINLILAIMIVRAQEGVKNIAAQYAYLHYRFHGQQVTMMSRITLNLKKQGFHGFNPHHSRAEDFIMSIRNHVISTPSGEVSLSRLRSHSVSSAARVESSSRARSGSVSSIVSPVRTITLPEDPLIFATRPRLSTVFSATSTPIALSPSGSPVSSEYVDWPSALNSDQRNTTDINIV</sequence>
<feature type="transmembrane region" description="Helical" evidence="1">
    <location>
        <begin position="25"/>
        <end position="44"/>
    </location>
</feature>
<dbReference type="Proteomes" id="UP000807769">
    <property type="component" value="Unassembled WGS sequence"/>
</dbReference>
<proteinExistence type="predicted"/>
<evidence type="ECO:0000259" key="2">
    <source>
        <dbReference type="Pfam" id="PF20151"/>
    </source>
</evidence>
<evidence type="ECO:0000313" key="3">
    <source>
        <dbReference type="EMBL" id="KAG1822658.1"/>
    </source>
</evidence>
<keyword evidence="1" id="KW-1133">Transmembrane helix</keyword>
<feature type="transmembrane region" description="Helical" evidence="1">
    <location>
        <begin position="158"/>
        <end position="175"/>
    </location>
</feature>
<dbReference type="GeneID" id="64635854"/>
<protein>
    <recommendedName>
        <fullName evidence="2">DUF6533 domain-containing protein</fullName>
    </recommendedName>
</protein>
<keyword evidence="4" id="KW-1185">Reference proteome</keyword>
<accession>A0A9P7JHH9</accession>
<name>A0A9P7JHH9_9AGAM</name>
<feature type="transmembrane region" description="Helical" evidence="1">
    <location>
        <begin position="96"/>
        <end position="116"/>
    </location>
</feature>
<dbReference type="Pfam" id="PF20151">
    <property type="entry name" value="DUF6533"/>
    <property type="match status" value="1"/>
</dbReference>
<dbReference type="InterPro" id="IPR045340">
    <property type="entry name" value="DUF6533"/>
</dbReference>
<evidence type="ECO:0000256" key="1">
    <source>
        <dbReference type="SAM" id="Phobius"/>
    </source>
</evidence>
<feature type="transmembrane region" description="Helical" evidence="1">
    <location>
        <begin position="64"/>
        <end position="84"/>
    </location>
</feature>